<feature type="domain" description="Type 4 secretion system PilS N-terminal" evidence="2">
    <location>
        <begin position="125"/>
        <end position="212"/>
    </location>
</feature>
<keyword evidence="1" id="KW-0472">Membrane</keyword>
<dbReference type="Pfam" id="PF08805">
    <property type="entry name" value="PilS"/>
    <property type="match status" value="1"/>
</dbReference>
<evidence type="ECO:0000256" key="1">
    <source>
        <dbReference type="SAM" id="Phobius"/>
    </source>
</evidence>
<organism evidence="3 4">
    <name type="scientific">Jezberella montanilacus</name>
    <dbReference type="NCBI Taxonomy" id="323426"/>
    <lineage>
        <taxon>Bacteria</taxon>
        <taxon>Pseudomonadati</taxon>
        <taxon>Pseudomonadota</taxon>
        <taxon>Betaproteobacteria</taxon>
        <taxon>Burkholderiales</taxon>
        <taxon>Alcaligenaceae</taxon>
        <taxon>Jezberella</taxon>
    </lineage>
</organism>
<dbReference type="EMBL" id="PVTV01000017">
    <property type="protein sequence ID" value="PRY96509.1"/>
    <property type="molecule type" value="Genomic_DNA"/>
</dbReference>
<evidence type="ECO:0000259" key="2">
    <source>
        <dbReference type="Pfam" id="PF08805"/>
    </source>
</evidence>
<dbReference type="Proteomes" id="UP000238308">
    <property type="component" value="Unassembled WGS sequence"/>
</dbReference>
<dbReference type="OrthoDB" id="8683788at2"/>
<keyword evidence="1" id="KW-1133">Transmembrane helix</keyword>
<comment type="caution">
    <text evidence="3">The sequence shown here is derived from an EMBL/GenBank/DDBJ whole genome shotgun (WGS) entry which is preliminary data.</text>
</comment>
<dbReference type="AlphaFoldDB" id="A0A2T0XC68"/>
<reference evidence="3 4" key="1">
    <citation type="submission" date="2018-03" db="EMBL/GenBank/DDBJ databases">
        <title>Genomic Encyclopedia of Type Strains, Phase III (KMG-III): the genomes of soil and plant-associated and newly described type strains.</title>
        <authorList>
            <person name="Whitman W."/>
        </authorList>
    </citation>
    <scope>NUCLEOTIDE SEQUENCE [LARGE SCALE GENOMIC DNA]</scope>
    <source>
        <strain evidence="3 4">MWH-P2sevCIIIb</strain>
    </source>
</reference>
<sequence>MQIYYSKSSLRGQHQLSAKESYQDGFSLIEVSIVTAIIMLIAIIGIPAIQAYVIENKVPRVAEEIQRFVARIKANTHGFGSTPYAGIHNGTLASALRGSSVVSVSGEGAMSNIAHGLGGLGTSGRGVVQIEAHSLAGAGRGSAFSITFTDVNEAACPALASILQRIAESVTISGRAGAAQVKNATQSPPQPYNPILADAQCSSGDSNTFQFVVR</sequence>
<dbReference type="InterPro" id="IPR045584">
    <property type="entry name" value="Pilin-like"/>
</dbReference>
<protein>
    <submittedName>
        <fullName evidence="3">Pilin/secretion family protein with methylation motif</fullName>
    </submittedName>
</protein>
<feature type="transmembrane region" description="Helical" evidence="1">
    <location>
        <begin position="31"/>
        <end position="54"/>
    </location>
</feature>
<name>A0A2T0XC68_9BURK</name>
<keyword evidence="1" id="KW-0812">Transmembrane</keyword>
<dbReference type="SUPFAM" id="SSF54523">
    <property type="entry name" value="Pili subunits"/>
    <property type="match status" value="1"/>
</dbReference>
<proteinExistence type="predicted"/>
<evidence type="ECO:0000313" key="4">
    <source>
        <dbReference type="Proteomes" id="UP000238308"/>
    </source>
</evidence>
<dbReference type="Gene3D" id="3.30.1690.10">
    <property type="entry name" value="TcpA-like pilin"/>
    <property type="match status" value="1"/>
</dbReference>
<accession>A0A2T0XC68</accession>
<dbReference type="InterPro" id="IPR014911">
    <property type="entry name" value="PilS_N"/>
</dbReference>
<evidence type="ECO:0000313" key="3">
    <source>
        <dbReference type="EMBL" id="PRY96509.1"/>
    </source>
</evidence>
<gene>
    <name evidence="3" type="ORF">BCM14_2749</name>
</gene>
<keyword evidence="4" id="KW-1185">Reference proteome</keyword>